<keyword evidence="3" id="KW-1185">Reference proteome</keyword>
<keyword evidence="1" id="KW-0732">Signal</keyword>
<dbReference type="RefSeq" id="WP_187760714.1">
    <property type="nucleotide sequence ID" value="NZ_CP061038.1"/>
</dbReference>
<protein>
    <submittedName>
        <fullName evidence="2">Uncharacterized protein</fullName>
    </submittedName>
</protein>
<feature type="signal peptide" evidence="1">
    <location>
        <begin position="1"/>
        <end position="29"/>
    </location>
</feature>
<feature type="chain" id="PRO_5028955037" evidence="1">
    <location>
        <begin position="30"/>
        <end position="182"/>
    </location>
</feature>
<gene>
    <name evidence="2" type="ORF">H3Z74_16745</name>
</gene>
<sequence>MTLWRSASRLVAAFAALLLSGCWSGPAWFTASDGVAAIPDGRYRLVEPGGPPDSGDMLTLTRQADNSVRITGPDVPWRAIFVPIDAAQPDRFLVQLQEASAGPAANAGFILLDTRSGTWRVSSPRCAGDAKDAAERSGGHVTRDPQTGASCFFADRATLLEQVRGAVKEEGGFDLELVRADR</sequence>
<evidence type="ECO:0000313" key="3">
    <source>
        <dbReference type="Proteomes" id="UP000516148"/>
    </source>
</evidence>
<accession>A0A7H0LFD3</accession>
<reference evidence="2 3" key="1">
    <citation type="submission" date="2020-09" db="EMBL/GenBank/DDBJ databases">
        <title>Sphingomonas sp., a new species isolated from pork steak.</title>
        <authorList>
            <person name="Heidler von Heilborn D."/>
        </authorList>
    </citation>
    <scope>NUCLEOTIDE SEQUENCE [LARGE SCALE GENOMIC DNA]</scope>
    <source>
        <strain evidence="3">S8-3T</strain>
    </source>
</reference>
<evidence type="ECO:0000256" key="1">
    <source>
        <dbReference type="SAM" id="SignalP"/>
    </source>
</evidence>
<organism evidence="2 3">
    <name type="scientific">Sphingomonas alpina</name>
    <dbReference type="NCBI Taxonomy" id="653931"/>
    <lineage>
        <taxon>Bacteria</taxon>
        <taxon>Pseudomonadati</taxon>
        <taxon>Pseudomonadota</taxon>
        <taxon>Alphaproteobacteria</taxon>
        <taxon>Sphingomonadales</taxon>
        <taxon>Sphingomonadaceae</taxon>
        <taxon>Sphingomonas</taxon>
    </lineage>
</organism>
<dbReference type="PROSITE" id="PS51257">
    <property type="entry name" value="PROKAR_LIPOPROTEIN"/>
    <property type="match status" value="1"/>
</dbReference>
<dbReference type="AlphaFoldDB" id="A0A7H0LFD3"/>
<dbReference type="KEGG" id="spap:H3Z74_16745"/>
<proteinExistence type="predicted"/>
<dbReference type="Proteomes" id="UP000516148">
    <property type="component" value="Chromosome"/>
</dbReference>
<name>A0A7H0LFD3_9SPHN</name>
<dbReference type="EMBL" id="CP061038">
    <property type="protein sequence ID" value="QNQ08386.1"/>
    <property type="molecule type" value="Genomic_DNA"/>
</dbReference>
<evidence type="ECO:0000313" key="2">
    <source>
        <dbReference type="EMBL" id="QNQ08386.1"/>
    </source>
</evidence>